<dbReference type="InterPro" id="IPR000550">
    <property type="entry name" value="Hppk"/>
</dbReference>
<keyword evidence="6" id="KW-0547">Nucleotide-binding</keyword>
<proteinExistence type="inferred from homology"/>
<accession>A0A1I3KTC4</accession>
<evidence type="ECO:0000256" key="2">
    <source>
        <dbReference type="ARBA" id="ARBA00005810"/>
    </source>
</evidence>
<comment type="function">
    <text evidence="10">Catalyzes the transfer of pyrophosphate from adenosine triphosphate (ATP) to 6-hydroxymethyl-7,8-dihydropterin, an enzymatic step in folate biosynthesis pathway.</text>
</comment>
<evidence type="ECO:0000256" key="8">
    <source>
        <dbReference type="ARBA" id="ARBA00022840"/>
    </source>
</evidence>
<keyword evidence="8" id="KW-0067">ATP-binding</keyword>
<feature type="domain" description="7,8-dihydro-6-hydroxymethylpterin-pyrophosphokinase" evidence="13">
    <location>
        <begin position="89"/>
        <end position="100"/>
    </location>
</feature>
<evidence type="ECO:0000256" key="10">
    <source>
        <dbReference type="ARBA" id="ARBA00029409"/>
    </source>
</evidence>
<dbReference type="PROSITE" id="PS00794">
    <property type="entry name" value="HPPK"/>
    <property type="match status" value="1"/>
</dbReference>
<keyword evidence="5" id="KW-0808">Transferase</keyword>
<evidence type="ECO:0000256" key="9">
    <source>
        <dbReference type="ARBA" id="ARBA00022909"/>
    </source>
</evidence>
<dbReference type="OrthoDB" id="9808041at2"/>
<dbReference type="PANTHER" id="PTHR43071:SF1">
    <property type="entry name" value="2-AMINO-4-HYDROXY-6-HYDROXYMETHYLDIHYDROPTERIDINE PYROPHOSPHOKINASE"/>
    <property type="match status" value="1"/>
</dbReference>
<protein>
    <recommendedName>
        <fullName evidence="4">2-amino-4-hydroxy-6-hydroxymethyldihydropteridine pyrophosphokinase</fullName>
        <ecNumber evidence="3">2.7.6.3</ecNumber>
    </recommendedName>
    <alternativeName>
        <fullName evidence="11">6-hydroxymethyl-7,8-dihydropterin pyrophosphokinase</fullName>
    </alternativeName>
    <alternativeName>
        <fullName evidence="12">7,8-dihydro-6-hydroxymethylpterin-pyrophosphokinase</fullName>
    </alternativeName>
</protein>
<keyword evidence="7 14" id="KW-0418">Kinase</keyword>
<comment type="similarity">
    <text evidence="2">Belongs to the HPPK family.</text>
</comment>
<dbReference type="Proteomes" id="UP000199518">
    <property type="component" value="Unassembled WGS sequence"/>
</dbReference>
<evidence type="ECO:0000256" key="6">
    <source>
        <dbReference type="ARBA" id="ARBA00022741"/>
    </source>
</evidence>
<dbReference type="Pfam" id="PF01288">
    <property type="entry name" value="HPPK"/>
    <property type="match status" value="1"/>
</dbReference>
<dbReference type="PANTHER" id="PTHR43071">
    <property type="entry name" value="2-AMINO-4-HYDROXY-6-HYDROXYMETHYLDIHYDROPTERIDINE PYROPHOSPHOKINASE"/>
    <property type="match status" value="1"/>
</dbReference>
<keyword evidence="15" id="KW-1185">Reference proteome</keyword>
<dbReference type="GO" id="GO:0016301">
    <property type="term" value="F:kinase activity"/>
    <property type="evidence" value="ECO:0007669"/>
    <property type="project" value="UniProtKB-KW"/>
</dbReference>
<evidence type="ECO:0000256" key="11">
    <source>
        <dbReference type="ARBA" id="ARBA00029766"/>
    </source>
</evidence>
<dbReference type="CDD" id="cd00483">
    <property type="entry name" value="HPPK"/>
    <property type="match status" value="1"/>
</dbReference>
<name>A0A1I3KTC4_9PLAN</name>
<evidence type="ECO:0000313" key="14">
    <source>
        <dbReference type="EMBL" id="SFI75634.1"/>
    </source>
</evidence>
<dbReference type="RefSeq" id="WP_092051773.1">
    <property type="nucleotide sequence ID" value="NZ_FOQD01000012.1"/>
</dbReference>
<evidence type="ECO:0000256" key="5">
    <source>
        <dbReference type="ARBA" id="ARBA00022679"/>
    </source>
</evidence>
<dbReference type="GO" id="GO:0046654">
    <property type="term" value="P:tetrahydrofolate biosynthetic process"/>
    <property type="evidence" value="ECO:0007669"/>
    <property type="project" value="UniProtKB-UniPathway"/>
</dbReference>
<dbReference type="GO" id="GO:0003848">
    <property type="term" value="F:2-amino-4-hydroxy-6-hydroxymethyldihydropteridine diphosphokinase activity"/>
    <property type="evidence" value="ECO:0007669"/>
    <property type="project" value="UniProtKB-EC"/>
</dbReference>
<keyword evidence="9" id="KW-0289">Folate biosynthesis</keyword>
<evidence type="ECO:0000256" key="3">
    <source>
        <dbReference type="ARBA" id="ARBA00013253"/>
    </source>
</evidence>
<gene>
    <name evidence="14" type="ORF">SAMN05421753_11236</name>
</gene>
<evidence type="ECO:0000256" key="7">
    <source>
        <dbReference type="ARBA" id="ARBA00022777"/>
    </source>
</evidence>
<reference evidence="15" key="1">
    <citation type="submission" date="2016-10" db="EMBL/GenBank/DDBJ databases">
        <authorList>
            <person name="Varghese N."/>
            <person name="Submissions S."/>
        </authorList>
    </citation>
    <scope>NUCLEOTIDE SEQUENCE [LARGE SCALE GENOMIC DNA]</scope>
    <source>
        <strain evidence="15">DSM 26348</strain>
    </source>
</reference>
<evidence type="ECO:0000256" key="4">
    <source>
        <dbReference type="ARBA" id="ARBA00016218"/>
    </source>
</evidence>
<dbReference type="GO" id="GO:0046656">
    <property type="term" value="P:folic acid biosynthetic process"/>
    <property type="evidence" value="ECO:0007669"/>
    <property type="project" value="UniProtKB-KW"/>
</dbReference>
<dbReference type="STRING" id="1576369.SAMN05421753_11236"/>
<dbReference type="NCBIfam" id="TIGR01498">
    <property type="entry name" value="folK"/>
    <property type="match status" value="1"/>
</dbReference>
<dbReference type="GO" id="GO:0005524">
    <property type="term" value="F:ATP binding"/>
    <property type="evidence" value="ECO:0007669"/>
    <property type="project" value="UniProtKB-KW"/>
</dbReference>
<organism evidence="14 15">
    <name type="scientific">Planctomicrobium piriforme</name>
    <dbReference type="NCBI Taxonomy" id="1576369"/>
    <lineage>
        <taxon>Bacteria</taxon>
        <taxon>Pseudomonadati</taxon>
        <taxon>Planctomycetota</taxon>
        <taxon>Planctomycetia</taxon>
        <taxon>Planctomycetales</taxon>
        <taxon>Planctomycetaceae</taxon>
        <taxon>Planctomicrobium</taxon>
    </lineage>
</organism>
<comment type="pathway">
    <text evidence="1">Cofactor biosynthesis; tetrahydrofolate biosynthesis; 2-amino-4-hydroxy-6-hydroxymethyl-7,8-dihydropteridine diphosphate from 7,8-dihydroneopterin triphosphate: step 4/4.</text>
</comment>
<evidence type="ECO:0000259" key="13">
    <source>
        <dbReference type="PROSITE" id="PS00794"/>
    </source>
</evidence>
<dbReference type="UniPathway" id="UPA00077">
    <property type="reaction ID" value="UER00155"/>
</dbReference>
<dbReference type="EC" id="2.7.6.3" evidence="3"/>
<dbReference type="Gene3D" id="3.30.70.560">
    <property type="entry name" value="7,8-Dihydro-6-hydroxymethylpterin-pyrophosphokinase HPPK"/>
    <property type="match status" value="1"/>
</dbReference>
<dbReference type="InterPro" id="IPR035907">
    <property type="entry name" value="Hppk_sf"/>
</dbReference>
<evidence type="ECO:0000256" key="1">
    <source>
        <dbReference type="ARBA" id="ARBA00005051"/>
    </source>
</evidence>
<evidence type="ECO:0000256" key="12">
    <source>
        <dbReference type="ARBA" id="ARBA00033413"/>
    </source>
</evidence>
<dbReference type="EMBL" id="FOQD01000012">
    <property type="protein sequence ID" value="SFI75634.1"/>
    <property type="molecule type" value="Genomic_DNA"/>
</dbReference>
<dbReference type="AlphaFoldDB" id="A0A1I3KTC4"/>
<dbReference type="SUPFAM" id="SSF55083">
    <property type="entry name" value="6-hydroxymethyl-7,8-dihydropterin pyrophosphokinase, HPPK"/>
    <property type="match status" value="1"/>
</dbReference>
<sequence length="269" mass="29309">MINTVAIALGGNVGRVQQIFARALAALDALPSIQLISRSRNFTTLPIGESAGGEFINSVALLQAACTPQELLCHLQQVENEFGRARTVHWGPRTLDLDLLSFGHEVIQLDAGQPDLTPLDPDVHRPMESYRGTLVVPHPACWYRRFVLDPWCDVAPHWRHPLLGETVRGLHDRLLRRPLTVAVLGRPEAAVDGLTAGLEADDLAAQITLTTQPSRDADITLVFESQVTSGSPQSEHPARSVCLKDNVEGVQLALQVLRAALDQPIPCSD</sequence>
<evidence type="ECO:0000313" key="15">
    <source>
        <dbReference type="Proteomes" id="UP000199518"/>
    </source>
</evidence>